<reference evidence="2 3" key="1">
    <citation type="submission" date="2021-01" db="EMBL/GenBank/DDBJ databases">
        <title>Draft genome sequence of Micromonospora sp. strain STR1s_6.</title>
        <authorList>
            <person name="Karlyshev A."/>
            <person name="Jawad R."/>
        </authorList>
    </citation>
    <scope>NUCLEOTIDE SEQUENCE [LARGE SCALE GENOMIC DNA]</scope>
    <source>
        <strain evidence="2 3">STR1S-6</strain>
    </source>
</reference>
<protein>
    <recommendedName>
        <fullName evidence="4">Alpha/beta hydrolase family protein</fullName>
    </recommendedName>
</protein>
<evidence type="ECO:0000313" key="2">
    <source>
        <dbReference type="EMBL" id="MBM0275430.1"/>
    </source>
</evidence>
<dbReference type="InterPro" id="IPR029058">
    <property type="entry name" value="AB_hydrolase_fold"/>
</dbReference>
<dbReference type="Gene3D" id="3.40.50.1820">
    <property type="entry name" value="alpha/beta hydrolase"/>
    <property type="match status" value="1"/>
</dbReference>
<sequence length="81" mass="9322">MEDPYEFVFRWRPIRDAALSAGSGEPAWAEIPSWFVLAGADRNIPVEAQRWMADRAGARETWRSARPHPPSVCPTRARWRT</sequence>
<evidence type="ECO:0000256" key="1">
    <source>
        <dbReference type="SAM" id="MobiDB-lite"/>
    </source>
</evidence>
<gene>
    <name evidence="2" type="ORF">JM949_08170</name>
</gene>
<dbReference type="RefSeq" id="WP_203147829.1">
    <property type="nucleotide sequence ID" value="NZ_JAEVHL010000023.1"/>
</dbReference>
<evidence type="ECO:0000313" key="3">
    <source>
        <dbReference type="Proteomes" id="UP000622245"/>
    </source>
</evidence>
<dbReference type="Proteomes" id="UP000622245">
    <property type="component" value="Unassembled WGS sequence"/>
</dbReference>
<keyword evidence="3" id="KW-1185">Reference proteome</keyword>
<comment type="caution">
    <text evidence="2">The sequence shown here is derived from an EMBL/GenBank/DDBJ whole genome shotgun (WGS) entry which is preliminary data.</text>
</comment>
<evidence type="ECO:0008006" key="4">
    <source>
        <dbReference type="Google" id="ProtNLM"/>
    </source>
</evidence>
<organism evidence="2 3">
    <name type="scientific">Micromonospora tarensis</name>
    <dbReference type="NCBI Taxonomy" id="2806100"/>
    <lineage>
        <taxon>Bacteria</taxon>
        <taxon>Bacillati</taxon>
        <taxon>Actinomycetota</taxon>
        <taxon>Actinomycetes</taxon>
        <taxon>Micromonosporales</taxon>
        <taxon>Micromonosporaceae</taxon>
        <taxon>Micromonospora</taxon>
    </lineage>
</organism>
<name>A0ABS1YDH1_9ACTN</name>
<proteinExistence type="predicted"/>
<accession>A0ABS1YDH1</accession>
<dbReference type="EMBL" id="JAEVHL010000023">
    <property type="protein sequence ID" value="MBM0275430.1"/>
    <property type="molecule type" value="Genomic_DNA"/>
</dbReference>
<feature type="region of interest" description="Disordered" evidence="1">
    <location>
        <begin position="61"/>
        <end position="81"/>
    </location>
</feature>